<evidence type="ECO:0000313" key="6">
    <source>
        <dbReference type="Proteomes" id="UP000489600"/>
    </source>
</evidence>
<gene>
    <name evidence="5" type="ORF">ANE_LOCUS872</name>
</gene>
<dbReference type="SUPFAM" id="SSF52058">
    <property type="entry name" value="L domain-like"/>
    <property type="match status" value="1"/>
</dbReference>
<dbReference type="InterPro" id="IPR042197">
    <property type="entry name" value="Apaf_helical"/>
</dbReference>
<evidence type="ECO:0000259" key="4">
    <source>
        <dbReference type="PROSITE" id="PS50104"/>
    </source>
</evidence>
<dbReference type="Pfam" id="PF23282">
    <property type="entry name" value="WHD_ROQ1"/>
    <property type="match status" value="1"/>
</dbReference>
<dbReference type="GO" id="GO:0006952">
    <property type="term" value="P:defense response"/>
    <property type="evidence" value="ECO:0007669"/>
    <property type="project" value="UniProtKB-KW"/>
</dbReference>
<dbReference type="GO" id="GO:0007165">
    <property type="term" value="P:signal transduction"/>
    <property type="evidence" value="ECO:0007669"/>
    <property type="project" value="InterPro"/>
</dbReference>
<dbReference type="SUPFAM" id="SSF52540">
    <property type="entry name" value="P-loop containing nucleoside triphosphate hydrolases"/>
    <property type="match status" value="1"/>
</dbReference>
<evidence type="ECO:0000256" key="3">
    <source>
        <dbReference type="ARBA" id="ARBA00022821"/>
    </source>
</evidence>
<dbReference type="InterPro" id="IPR035897">
    <property type="entry name" value="Toll_tir_struct_dom_sf"/>
</dbReference>
<dbReference type="InterPro" id="IPR002182">
    <property type="entry name" value="NB-ARC"/>
</dbReference>
<dbReference type="OrthoDB" id="2018313at2759"/>
<dbReference type="PANTHER" id="PTHR11017:SF385">
    <property type="entry name" value="DISEASE RESISTANCE PROTEIN (TIR-NBS-LRR CLASS)-RELATED"/>
    <property type="match status" value="1"/>
</dbReference>
<dbReference type="InterPro" id="IPR027417">
    <property type="entry name" value="P-loop_NTPase"/>
</dbReference>
<protein>
    <recommendedName>
        <fullName evidence="4">TIR domain-containing protein</fullName>
    </recommendedName>
</protein>
<keyword evidence="6" id="KW-1185">Reference proteome</keyword>
<dbReference type="EMBL" id="CABITT030000001">
    <property type="protein sequence ID" value="VVA90427.1"/>
    <property type="molecule type" value="Genomic_DNA"/>
</dbReference>
<dbReference type="SMART" id="SM00369">
    <property type="entry name" value="LRR_TYP"/>
    <property type="match status" value="2"/>
</dbReference>
<accession>A0A565ALZ2</accession>
<comment type="caution">
    <text evidence="5">The sequence shown here is derived from an EMBL/GenBank/DDBJ whole genome shotgun (WGS) entry which is preliminary data.</text>
</comment>
<feature type="domain" description="TIR" evidence="4">
    <location>
        <begin position="13"/>
        <end position="182"/>
    </location>
</feature>
<dbReference type="AlphaFoldDB" id="A0A565ALZ2"/>
<dbReference type="InterPro" id="IPR036390">
    <property type="entry name" value="WH_DNA-bd_sf"/>
</dbReference>
<sequence>METVAVSRPGSRLRFDVFLSFRGEDTRHNITERVYDALHRKEKVRVFLDNDGMDRGDKIQPSLIAAIEDSAASVVVLSRNYANSHWCLDELAMLCDLRASLKRPIIPIFCDVNPSHVRKQSDHFKEDFEKHAERFSDKIERWRGAMELVGNLSGFVWREFGQNASVDDAMIGLVVKRVLAELSNTPEKVGDYTVGLESRVDDLKNLFDIESTSGVQVLGLYGMGGIGKTTLAKAFYNKVVGNFKQRVFISNVRESSSDQDGLVNLQKTYINELNSSMPQIEDVNTGRQKIRENVHEKKILAVLDDVDNVDQVDALVGERRWYGQGSLIVITTRDEEILTKLSVNQLYEVKCVTEMQALKLFSYHSLRKEKPTANLLDLSKKIVQITGQLPLAVEVFGSLLYDKKEKKQWEAQLEKLKSTQPNDLQDVLALSFKSLDDEEKKVFLDVACLLLNMERTKEEVVDVLKGCGFNAEAALSVLRQKSLIKIVKRMAHDTLWTHDQIRDMGRQMVLRESSEDPGMRSRLWDHNEIMTGTISIRGMVFDLKNKSERDLNAEDIALRNLPKNKGINSLCSYVKNKFIRFREAEKPKSSQITIPVESFVPMMKLRLLQINNVELEGNLKRLPSELKWIQCGIRQVQSLRSKRVDENLKVVNLRGCYRLEAIPDLSNHKALEKLVLERCNLLVKVPISVGNLTTLLHLDFRDCLNLTEFLVDVSGLKRLEKLILSGCSSLSVLPENIGAMPCLKSLLLDGTAIKNVPDSIYRLQNLEKLSLRGCKSIQEIPFCVGTLTSLEELNLSDTALKNLPSSIGCLKNLQKLHLIHCASLSNIPGTINELISLKELFL</sequence>
<dbReference type="Proteomes" id="UP000489600">
    <property type="component" value="Unassembled WGS sequence"/>
</dbReference>
<evidence type="ECO:0000313" key="5">
    <source>
        <dbReference type="EMBL" id="VVA90427.1"/>
    </source>
</evidence>
<keyword evidence="1" id="KW-0433">Leucine-rich repeat</keyword>
<dbReference type="Pfam" id="PF00931">
    <property type="entry name" value="NB-ARC"/>
    <property type="match status" value="1"/>
</dbReference>
<dbReference type="Gene3D" id="3.40.50.300">
    <property type="entry name" value="P-loop containing nucleotide triphosphate hydrolases"/>
    <property type="match status" value="1"/>
</dbReference>
<dbReference type="PRINTS" id="PR00364">
    <property type="entry name" value="DISEASERSIST"/>
</dbReference>
<dbReference type="Gene3D" id="3.80.10.10">
    <property type="entry name" value="Ribonuclease Inhibitor"/>
    <property type="match status" value="2"/>
</dbReference>
<dbReference type="InterPro" id="IPR003591">
    <property type="entry name" value="Leu-rich_rpt_typical-subtyp"/>
</dbReference>
<dbReference type="PROSITE" id="PS50104">
    <property type="entry name" value="TIR"/>
    <property type="match status" value="1"/>
</dbReference>
<dbReference type="InterPro" id="IPR058192">
    <property type="entry name" value="WHD_ROQ1-like"/>
</dbReference>
<dbReference type="Pfam" id="PF01582">
    <property type="entry name" value="TIR"/>
    <property type="match status" value="1"/>
</dbReference>
<organism evidence="5 6">
    <name type="scientific">Arabis nemorensis</name>
    <dbReference type="NCBI Taxonomy" id="586526"/>
    <lineage>
        <taxon>Eukaryota</taxon>
        <taxon>Viridiplantae</taxon>
        <taxon>Streptophyta</taxon>
        <taxon>Embryophyta</taxon>
        <taxon>Tracheophyta</taxon>
        <taxon>Spermatophyta</taxon>
        <taxon>Magnoliopsida</taxon>
        <taxon>eudicotyledons</taxon>
        <taxon>Gunneridae</taxon>
        <taxon>Pentapetalae</taxon>
        <taxon>rosids</taxon>
        <taxon>malvids</taxon>
        <taxon>Brassicales</taxon>
        <taxon>Brassicaceae</taxon>
        <taxon>Arabideae</taxon>
        <taxon>Arabis</taxon>
    </lineage>
</organism>
<keyword evidence="2" id="KW-0677">Repeat</keyword>
<dbReference type="InterPro" id="IPR032675">
    <property type="entry name" value="LRR_dom_sf"/>
</dbReference>
<dbReference type="SUPFAM" id="SSF52200">
    <property type="entry name" value="Toll/Interleukin receptor TIR domain"/>
    <property type="match status" value="1"/>
</dbReference>
<dbReference type="InterPro" id="IPR000157">
    <property type="entry name" value="TIR_dom"/>
</dbReference>
<evidence type="ECO:0000256" key="2">
    <source>
        <dbReference type="ARBA" id="ARBA00022737"/>
    </source>
</evidence>
<dbReference type="PANTHER" id="PTHR11017">
    <property type="entry name" value="LEUCINE-RICH REPEAT-CONTAINING PROTEIN"/>
    <property type="match status" value="1"/>
</dbReference>
<dbReference type="GO" id="GO:0043531">
    <property type="term" value="F:ADP binding"/>
    <property type="evidence" value="ECO:0007669"/>
    <property type="project" value="InterPro"/>
</dbReference>
<dbReference type="Gene3D" id="1.10.8.430">
    <property type="entry name" value="Helical domain of apoptotic protease-activating factors"/>
    <property type="match status" value="1"/>
</dbReference>
<dbReference type="SUPFAM" id="SSF46785">
    <property type="entry name" value="Winged helix' DNA-binding domain"/>
    <property type="match status" value="1"/>
</dbReference>
<dbReference type="Gene3D" id="3.40.50.10140">
    <property type="entry name" value="Toll/interleukin-1 receptor homology (TIR) domain"/>
    <property type="match status" value="1"/>
</dbReference>
<dbReference type="InterPro" id="IPR044974">
    <property type="entry name" value="Disease_R_plants"/>
</dbReference>
<keyword evidence="3" id="KW-0611">Plant defense</keyword>
<proteinExistence type="predicted"/>
<name>A0A565ALZ2_9BRAS</name>
<evidence type="ECO:0000256" key="1">
    <source>
        <dbReference type="ARBA" id="ARBA00022614"/>
    </source>
</evidence>
<dbReference type="SMART" id="SM00255">
    <property type="entry name" value="TIR"/>
    <property type="match status" value="1"/>
</dbReference>
<reference evidence="5" key="1">
    <citation type="submission" date="2019-07" db="EMBL/GenBank/DDBJ databases">
        <authorList>
            <person name="Dittberner H."/>
        </authorList>
    </citation>
    <scope>NUCLEOTIDE SEQUENCE [LARGE SCALE GENOMIC DNA]</scope>
</reference>